<dbReference type="GO" id="GO:0008270">
    <property type="term" value="F:zinc ion binding"/>
    <property type="evidence" value="ECO:0007669"/>
    <property type="project" value="UniProtKB-KW"/>
</dbReference>
<dbReference type="InterPro" id="IPR036875">
    <property type="entry name" value="Znf_CCHC_sf"/>
</dbReference>
<evidence type="ECO:0000256" key="1">
    <source>
        <dbReference type="PROSITE-ProRule" id="PRU00047"/>
    </source>
</evidence>
<feature type="region of interest" description="Disordered" evidence="3">
    <location>
        <begin position="670"/>
        <end position="696"/>
    </location>
</feature>
<keyword evidence="2" id="KW-0175">Coiled coil</keyword>
<dbReference type="EMBL" id="OV651832">
    <property type="protein sequence ID" value="CAH1107167.1"/>
    <property type="molecule type" value="Genomic_DNA"/>
</dbReference>
<proteinExistence type="predicted"/>
<evidence type="ECO:0000313" key="5">
    <source>
        <dbReference type="EMBL" id="CAH1107167.1"/>
    </source>
</evidence>
<keyword evidence="1" id="KW-0863">Zinc-finger</keyword>
<feature type="region of interest" description="Disordered" evidence="3">
    <location>
        <begin position="83"/>
        <end position="125"/>
    </location>
</feature>
<keyword evidence="1" id="KW-0862">Zinc</keyword>
<organism evidence="5 6">
    <name type="scientific">Psylliodes chrysocephalus</name>
    <dbReference type="NCBI Taxonomy" id="3402493"/>
    <lineage>
        <taxon>Eukaryota</taxon>
        <taxon>Metazoa</taxon>
        <taxon>Ecdysozoa</taxon>
        <taxon>Arthropoda</taxon>
        <taxon>Hexapoda</taxon>
        <taxon>Insecta</taxon>
        <taxon>Pterygota</taxon>
        <taxon>Neoptera</taxon>
        <taxon>Endopterygota</taxon>
        <taxon>Coleoptera</taxon>
        <taxon>Polyphaga</taxon>
        <taxon>Cucujiformia</taxon>
        <taxon>Chrysomeloidea</taxon>
        <taxon>Chrysomelidae</taxon>
        <taxon>Galerucinae</taxon>
        <taxon>Alticini</taxon>
        <taxon>Psylliodes</taxon>
    </lineage>
</organism>
<dbReference type="SUPFAM" id="SSF57756">
    <property type="entry name" value="Retrovirus zinc finger-like domains"/>
    <property type="match status" value="1"/>
</dbReference>
<feature type="region of interest" description="Disordered" evidence="3">
    <location>
        <begin position="21"/>
        <end position="42"/>
    </location>
</feature>
<dbReference type="SMART" id="SM00343">
    <property type="entry name" value="ZnF_C2HC"/>
    <property type="match status" value="3"/>
</dbReference>
<feature type="compositionally biased region" description="Polar residues" evidence="3">
    <location>
        <begin position="677"/>
        <end position="696"/>
    </location>
</feature>
<feature type="domain" description="CCHC-type" evidence="4">
    <location>
        <begin position="637"/>
        <end position="652"/>
    </location>
</feature>
<accession>A0A9P0GF76</accession>
<feature type="compositionally biased region" description="Basic and acidic residues" evidence="3">
    <location>
        <begin position="100"/>
        <end position="115"/>
    </location>
</feature>
<dbReference type="AlphaFoldDB" id="A0A9P0GF76"/>
<keyword evidence="1" id="KW-0479">Metal-binding</keyword>
<evidence type="ECO:0000313" key="6">
    <source>
        <dbReference type="Proteomes" id="UP001153636"/>
    </source>
</evidence>
<name>A0A9P0GF76_9CUCU</name>
<reference evidence="5" key="1">
    <citation type="submission" date="2022-01" db="EMBL/GenBank/DDBJ databases">
        <authorList>
            <person name="King R."/>
        </authorList>
    </citation>
    <scope>NUCLEOTIDE SEQUENCE</scope>
</reference>
<protein>
    <recommendedName>
        <fullName evidence="4">CCHC-type domain-containing protein</fullName>
    </recommendedName>
</protein>
<dbReference type="PROSITE" id="PS50158">
    <property type="entry name" value="ZF_CCHC"/>
    <property type="match status" value="2"/>
</dbReference>
<gene>
    <name evidence="5" type="ORF">PSYICH_LOCUS7892</name>
</gene>
<evidence type="ECO:0000256" key="3">
    <source>
        <dbReference type="SAM" id="MobiDB-lite"/>
    </source>
</evidence>
<evidence type="ECO:0000259" key="4">
    <source>
        <dbReference type="PROSITE" id="PS50158"/>
    </source>
</evidence>
<dbReference type="GO" id="GO:0003676">
    <property type="term" value="F:nucleic acid binding"/>
    <property type="evidence" value="ECO:0007669"/>
    <property type="project" value="InterPro"/>
</dbReference>
<dbReference type="InterPro" id="IPR001878">
    <property type="entry name" value="Znf_CCHC"/>
</dbReference>
<dbReference type="Gene3D" id="4.10.60.10">
    <property type="entry name" value="Zinc finger, CCHC-type"/>
    <property type="match status" value="1"/>
</dbReference>
<keyword evidence="6" id="KW-1185">Reference proteome</keyword>
<feature type="domain" description="CCHC-type" evidence="4">
    <location>
        <begin position="614"/>
        <end position="628"/>
    </location>
</feature>
<dbReference type="Proteomes" id="UP001153636">
    <property type="component" value="Chromosome 20"/>
</dbReference>
<evidence type="ECO:0000256" key="2">
    <source>
        <dbReference type="SAM" id="Coils"/>
    </source>
</evidence>
<sequence>MDTNEEVFTVQGLGTPVPVQVEGVEAGPTGPSASYCGSSSMDPQVERSINITGANNCDSSSLANQDEKSGPITGITITEMDINPFSRRDSINRTPTKGTKANDESIKEPETKEDTPEQQTKRKRIELTTQNVEKQCEIKGSKYEENVDKALKVIGQLEKLVGSTYKPKKELTDITFRLTHCAQKIRKERRESGIENTKKETTDIEKRLRIENQDLKMQLENLKEKLLCLTEITTNKSVNQEEKCEACKEADRKKNRRKVLKLNESLESFEQVTEEDWGEEIFTRLKEIKKPIWDVPNEYSVIIPCNVNFGSKHKYIATALDRFGGKTGLKTQNKTTGEIARMTYSLGFPDEGGHFNFNFRNLYYPIVEEATRELDHLTLFQTIKEVRNLLQREGKEKIAVPELEGVEGEILKRMLEYLFVDTSIEIVVCKEVIPLKRNRRSTLGENLTEKPRKSRKEAILVKSGEQTYAELLKTVKQKINPDDLGVQVKEIKKTRNGDLLLTVENGFDKTEILEKKIKEELPQTKTSLLLNKKILHIRDLDETITIEEIREAIASQINVNPGSFEVRALRPSHSGLQNATVVITEEGANKLNRERKLKVGWTQCRIEERKKELKCYRCWEYGHTREKCTGQDRENSCMKCSKEGHKANECQNKAYCINCKQEGHQTGNRKCTKNKNHPQQAIENDVFSNPQNGLEQ</sequence>
<dbReference type="OrthoDB" id="6773985at2759"/>
<feature type="coiled-coil region" evidence="2">
    <location>
        <begin position="205"/>
        <end position="232"/>
    </location>
</feature>
<feature type="compositionally biased region" description="Polar residues" evidence="3">
    <location>
        <begin position="31"/>
        <end position="42"/>
    </location>
</feature>